<reference evidence="1 2" key="1">
    <citation type="journal article" date="2023" name="Plants (Basel)">
        <title>Bridging the Gap: Combining Genomics and Transcriptomics Approaches to Understand Stylosanthes scabra, an Orphan Legume from the Brazilian Caatinga.</title>
        <authorList>
            <person name="Ferreira-Neto J.R.C."/>
            <person name="da Silva M.D."/>
            <person name="Binneck E."/>
            <person name="de Melo N.F."/>
            <person name="da Silva R.H."/>
            <person name="de Melo A.L.T.M."/>
            <person name="Pandolfi V."/>
            <person name="Bustamante F.O."/>
            <person name="Brasileiro-Vidal A.C."/>
            <person name="Benko-Iseppon A.M."/>
        </authorList>
    </citation>
    <scope>NUCLEOTIDE SEQUENCE [LARGE SCALE GENOMIC DNA]</scope>
    <source>
        <tissue evidence="1">Leaves</tissue>
    </source>
</reference>
<protein>
    <submittedName>
        <fullName evidence="1">Uncharacterized protein</fullName>
    </submittedName>
</protein>
<name>A0ABU6SUR5_9FABA</name>
<evidence type="ECO:0000313" key="1">
    <source>
        <dbReference type="EMBL" id="MED6140169.1"/>
    </source>
</evidence>
<comment type="caution">
    <text evidence="1">The sequence shown here is derived from an EMBL/GenBank/DDBJ whole genome shotgun (WGS) entry which is preliminary data.</text>
</comment>
<organism evidence="1 2">
    <name type="scientific">Stylosanthes scabra</name>
    <dbReference type="NCBI Taxonomy" id="79078"/>
    <lineage>
        <taxon>Eukaryota</taxon>
        <taxon>Viridiplantae</taxon>
        <taxon>Streptophyta</taxon>
        <taxon>Embryophyta</taxon>
        <taxon>Tracheophyta</taxon>
        <taxon>Spermatophyta</taxon>
        <taxon>Magnoliopsida</taxon>
        <taxon>eudicotyledons</taxon>
        <taxon>Gunneridae</taxon>
        <taxon>Pentapetalae</taxon>
        <taxon>rosids</taxon>
        <taxon>fabids</taxon>
        <taxon>Fabales</taxon>
        <taxon>Fabaceae</taxon>
        <taxon>Papilionoideae</taxon>
        <taxon>50 kb inversion clade</taxon>
        <taxon>dalbergioids sensu lato</taxon>
        <taxon>Dalbergieae</taxon>
        <taxon>Pterocarpus clade</taxon>
        <taxon>Stylosanthes</taxon>
    </lineage>
</organism>
<proteinExistence type="predicted"/>
<dbReference type="EMBL" id="JASCZI010062170">
    <property type="protein sequence ID" value="MED6140169.1"/>
    <property type="molecule type" value="Genomic_DNA"/>
</dbReference>
<accession>A0ABU6SUR5</accession>
<dbReference type="Proteomes" id="UP001341840">
    <property type="component" value="Unassembled WGS sequence"/>
</dbReference>
<gene>
    <name evidence="1" type="ORF">PIB30_090538</name>
</gene>
<keyword evidence="2" id="KW-1185">Reference proteome</keyword>
<evidence type="ECO:0000313" key="2">
    <source>
        <dbReference type="Proteomes" id="UP001341840"/>
    </source>
</evidence>
<sequence length="76" mass="8651">MGWATKGIIAPPPWMKPAMTRDWESARKLKSRKVQAKGVDDGRLFDGVLAVLMRRFIERFVRNIIMCGKVGIAKLH</sequence>